<proteinExistence type="predicted"/>
<comment type="caution">
    <text evidence="1">The sequence shown here is derived from an EMBL/GenBank/DDBJ whole genome shotgun (WGS) entry which is preliminary data.</text>
</comment>
<evidence type="ECO:0000313" key="1">
    <source>
        <dbReference type="EMBL" id="KXA17295.1"/>
    </source>
</evidence>
<accession>A0A133NLY4</accession>
<dbReference type="Proteomes" id="UP000070401">
    <property type="component" value="Unassembled WGS sequence"/>
</dbReference>
<name>A0A133NLY4_FUSNU</name>
<evidence type="ECO:0000313" key="2">
    <source>
        <dbReference type="Proteomes" id="UP000070401"/>
    </source>
</evidence>
<keyword evidence="2" id="KW-1185">Reference proteome</keyword>
<gene>
    <name evidence="1" type="ORF">HMPREF3221_01957</name>
</gene>
<sequence length="246" mass="28943">MDNLNNKELDRIIRIYRKVDNNESMEEIHKKVMEGLSKIEAPLGLKDSEIPKTPDFGTELICHYSTKNIKTKGVKIKGSYDWRMISPLVWWDTLKYEFKITYKLIDYQKIIYIDLPKVIEIYDPYVVDVHVSPIYSIAYEEGRTPETITYYDSENPNFLKLKETGVQIGMLFDALFTLSPVMYFNEECYDKLIKVSKEELLKRLEGKAKKVLLLERGIYIIFNDKADISYEEFVEMNETFKPLLGL</sequence>
<dbReference type="AlphaFoldDB" id="A0A133NLY4"/>
<feature type="non-terminal residue" evidence="1">
    <location>
        <position position="246"/>
    </location>
</feature>
<dbReference type="EMBL" id="LRPY01000200">
    <property type="protein sequence ID" value="KXA17295.1"/>
    <property type="molecule type" value="Genomic_DNA"/>
</dbReference>
<reference evidence="2" key="1">
    <citation type="submission" date="2016-01" db="EMBL/GenBank/DDBJ databases">
        <authorList>
            <person name="Mitreva M."/>
            <person name="Pepin K.H."/>
            <person name="Mihindukulasuriya K.A."/>
            <person name="Fulton R."/>
            <person name="Fronick C."/>
            <person name="O'Laughlin M."/>
            <person name="Miner T."/>
            <person name="Herter B."/>
            <person name="Rosa B.A."/>
            <person name="Cordes M."/>
            <person name="Tomlinson C."/>
            <person name="Wollam A."/>
            <person name="Palsikar V.B."/>
            <person name="Mardis E.R."/>
            <person name="Wilson R.K."/>
        </authorList>
    </citation>
    <scope>NUCLEOTIDE SEQUENCE [LARGE SCALE GENOMIC DNA]</scope>
    <source>
        <strain evidence="2">MJR7757B</strain>
    </source>
</reference>
<protein>
    <submittedName>
        <fullName evidence="1">Uncharacterized protein</fullName>
    </submittedName>
</protein>
<organism evidence="1 2">
    <name type="scientific">Fusobacterium nucleatum</name>
    <dbReference type="NCBI Taxonomy" id="851"/>
    <lineage>
        <taxon>Bacteria</taxon>
        <taxon>Fusobacteriati</taxon>
        <taxon>Fusobacteriota</taxon>
        <taxon>Fusobacteriia</taxon>
        <taxon>Fusobacteriales</taxon>
        <taxon>Fusobacteriaceae</taxon>
        <taxon>Fusobacterium</taxon>
    </lineage>
</organism>